<gene>
    <name evidence="2" type="ORF">C8E87_8615</name>
</gene>
<feature type="region of interest" description="Disordered" evidence="1">
    <location>
        <begin position="81"/>
        <end position="122"/>
    </location>
</feature>
<dbReference type="GO" id="GO:0016491">
    <property type="term" value="F:oxidoreductase activity"/>
    <property type="evidence" value="ECO:0007669"/>
    <property type="project" value="InterPro"/>
</dbReference>
<sequence length="122" mass="12994">MTWVAELRERESLFRRAPSAHNTQPWTVDYRADEIVIGADPARSLPGSDPTGRDLALGLGAFAETCLIVAADAGLPVAATSAIRGGSGSSRRHGRTRPSSTPPTSTHGGSPGPRTRKVFWTW</sequence>
<organism evidence="2 3">
    <name type="scientific">Paractinoplanes brasiliensis</name>
    <dbReference type="NCBI Taxonomy" id="52695"/>
    <lineage>
        <taxon>Bacteria</taxon>
        <taxon>Bacillati</taxon>
        <taxon>Actinomycetota</taxon>
        <taxon>Actinomycetes</taxon>
        <taxon>Micromonosporales</taxon>
        <taxon>Micromonosporaceae</taxon>
        <taxon>Paractinoplanes</taxon>
    </lineage>
</organism>
<comment type="caution">
    <text evidence="2">The sequence shown here is derived from an EMBL/GenBank/DDBJ whole genome shotgun (WGS) entry which is preliminary data.</text>
</comment>
<name>A0A4R6JBK4_9ACTN</name>
<evidence type="ECO:0000313" key="2">
    <source>
        <dbReference type="EMBL" id="TDO33130.1"/>
    </source>
</evidence>
<dbReference type="AlphaFoldDB" id="A0A4R6JBK4"/>
<dbReference type="InterPro" id="IPR000415">
    <property type="entry name" value="Nitroreductase-like"/>
</dbReference>
<evidence type="ECO:0008006" key="4">
    <source>
        <dbReference type="Google" id="ProtNLM"/>
    </source>
</evidence>
<dbReference type="EMBL" id="SNWR01000002">
    <property type="protein sequence ID" value="TDO33130.1"/>
    <property type="molecule type" value="Genomic_DNA"/>
</dbReference>
<evidence type="ECO:0000256" key="1">
    <source>
        <dbReference type="SAM" id="MobiDB-lite"/>
    </source>
</evidence>
<feature type="compositionally biased region" description="Low complexity" evidence="1">
    <location>
        <begin position="97"/>
        <end position="108"/>
    </location>
</feature>
<evidence type="ECO:0000313" key="3">
    <source>
        <dbReference type="Proteomes" id="UP000294901"/>
    </source>
</evidence>
<reference evidence="2 3" key="1">
    <citation type="submission" date="2019-03" db="EMBL/GenBank/DDBJ databases">
        <title>Sequencing the genomes of 1000 actinobacteria strains.</title>
        <authorList>
            <person name="Klenk H.-P."/>
        </authorList>
    </citation>
    <scope>NUCLEOTIDE SEQUENCE [LARGE SCALE GENOMIC DNA]</scope>
    <source>
        <strain evidence="2 3">DSM 43805</strain>
    </source>
</reference>
<keyword evidence="3" id="KW-1185">Reference proteome</keyword>
<dbReference type="RefSeq" id="WP_239080206.1">
    <property type="nucleotide sequence ID" value="NZ_BOMD01000053.1"/>
</dbReference>
<dbReference type="Proteomes" id="UP000294901">
    <property type="component" value="Unassembled WGS sequence"/>
</dbReference>
<accession>A0A4R6JBK4</accession>
<dbReference type="SUPFAM" id="SSF55469">
    <property type="entry name" value="FMN-dependent nitroreductase-like"/>
    <property type="match status" value="1"/>
</dbReference>
<protein>
    <recommendedName>
        <fullName evidence="4">Nitroreductase family protein</fullName>
    </recommendedName>
</protein>
<proteinExistence type="predicted"/>